<evidence type="ECO:0000256" key="1">
    <source>
        <dbReference type="SAM" id="MobiDB-lite"/>
    </source>
</evidence>
<dbReference type="Proteomes" id="UP000011666">
    <property type="component" value="Unassembled WGS sequence"/>
</dbReference>
<dbReference type="OrthoDB" id="5191711at2"/>
<gene>
    <name evidence="4" type="ORF">GS4_28_01360</name>
</gene>
<proteinExistence type="predicted"/>
<evidence type="ECO:0000259" key="3">
    <source>
        <dbReference type="Pfam" id="PF16751"/>
    </source>
</evidence>
<dbReference type="Gene3D" id="6.10.250.1300">
    <property type="match status" value="1"/>
</dbReference>
<feature type="compositionally biased region" description="Basic and acidic residues" evidence="1">
    <location>
        <begin position="17"/>
        <end position="34"/>
    </location>
</feature>
<dbReference type="STRING" id="1223545.GS4_28_01360"/>
<dbReference type="InterPro" id="IPR031928">
    <property type="entry name" value="RsdA_SigD-bd"/>
</dbReference>
<dbReference type="AlphaFoldDB" id="M0QMV7"/>
<reference evidence="4 5" key="1">
    <citation type="submission" date="2013-01" db="EMBL/GenBank/DDBJ databases">
        <title>Whole genome shotgun sequence of Gordonia soli NBRC 108243.</title>
        <authorList>
            <person name="Isaki-Nakamura S."/>
            <person name="Hosoyama A."/>
            <person name="Tsuchikane K."/>
            <person name="Ando Y."/>
            <person name="Baba S."/>
            <person name="Ohji S."/>
            <person name="Hamada M."/>
            <person name="Tamura T."/>
            <person name="Yamazoe A."/>
            <person name="Yamazaki S."/>
            <person name="Fujita N."/>
        </authorList>
    </citation>
    <scope>NUCLEOTIDE SEQUENCE [LARGE SCALE GENOMIC DNA]</scope>
    <source>
        <strain evidence="4 5">NBRC 108243</strain>
    </source>
</reference>
<comment type="caution">
    <text evidence="4">The sequence shown here is derived from an EMBL/GenBank/DDBJ whole genome shotgun (WGS) entry which is preliminary data.</text>
</comment>
<feature type="transmembrane region" description="Helical" evidence="2">
    <location>
        <begin position="118"/>
        <end position="137"/>
    </location>
</feature>
<protein>
    <recommendedName>
        <fullName evidence="3">Anti-sigma-D factor RsdA sigma factor binding region domain-containing protein</fullName>
    </recommendedName>
</protein>
<name>M0QMV7_9ACTN</name>
<evidence type="ECO:0000313" key="5">
    <source>
        <dbReference type="Proteomes" id="UP000011666"/>
    </source>
</evidence>
<keyword evidence="2" id="KW-0472">Membrane</keyword>
<keyword evidence="5" id="KW-1185">Reference proteome</keyword>
<dbReference type="eggNOG" id="ENOG5033V1E">
    <property type="taxonomic scope" value="Bacteria"/>
</dbReference>
<feature type="domain" description="Anti-sigma-D factor RsdA sigma factor binding region" evidence="3">
    <location>
        <begin position="41"/>
        <end position="86"/>
    </location>
</feature>
<feature type="compositionally biased region" description="Low complexity" evidence="1">
    <location>
        <begin position="221"/>
        <end position="250"/>
    </location>
</feature>
<evidence type="ECO:0000313" key="4">
    <source>
        <dbReference type="EMBL" id="GAC69888.1"/>
    </source>
</evidence>
<keyword evidence="2" id="KW-1133">Transmembrane helix</keyword>
<feature type="region of interest" description="Disordered" evidence="1">
    <location>
        <begin position="1"/>
        <end position="41"/>
    </location>
</feature>
<feature type="compositionally biased region" description="Low complexity" evidence="1">
    <location>
        <begin position="297"/>
        <end position="314"/>
    </location>
</feature>
<sequence length="334" mass="35566">MSDEHDWRGRRSTPGRDASRDLGRHRDGANWRTEDESEPFDMAAVHTDDQFIDSLSRDVPVHTRDDAEYQLAALLSGWRHESLAEPAPELPTVDEVERAIAASERVSTGRKVARHLRLASGAAAVVVIAGAGLTVLAEGSQPGDPLWGVKKVVFAEAASETQAAVDVQSNLERAEALMAAGKSDEAAELIDRAQKNMGPVRDADTRSRMSEWIDRLRAGATTSPSGSSSESSDSSSTSQSVLTPPQQTGPTTPPRDLRQRSQTRDRGPSTTVTIPSQPQTGDDQGPGPGTSIPPEFPTATVPTPTTNTTLPSRPADIDSFPVPTTQLPSVPGAN</sequence>
<evidence type="ECO:0000256" key="2">
    <source>
        <dbReference type="SAM" id="Phobius"/>
    </source>
</evidence>
<dbReference type="EMBL" id="BANX01000028">
    <property type="protein sequence ID" value="GAC69888.1"/>
    <property type="molecule type" value="Genomic_DNA"/>
</dbReference>
<accession>M0QMV7</accession>
<keyword evidence="2" id="KW-0812">Transmembrane</keyword>
<dbReference type="Pfam" id="PF16751">
    <property type="entry name" value="RsdA_SigD_bd"/>
    <property type="match status" value="1"/>
</dbReference>
<feature type="compositionally biased region" description="Low complexity" evidence="1">
    <location>
        <begin position="275"/>
        <end position="285"/>
    </location>
</feature>
<dbReference type="RefSeq" id="WP_007623391.1">
    <property type="nucleotide sequence ID" value="NZ_BANX01000028.1"/>
</dbReference>
<organism evidence="4 5">
    <name type="scientific">Gordonia soli NBRC 108243</name>
    <dbReference type="NCBI Taxonomy" id="1223545"/>
    <lineage>
        <taxon>Bacteria</taxon>
        <taxon>Bacillati</taxon>
        <taxon>Actinomycetota</taxon>
        <taxon>Actinomycetes</taxon>
        <taxon>Mycobacteriales</taxon>
        <taxon>Gordoniaceae</taxon>
        <taxon>Gordonia</taxon>
    </lineage>
</organism>
<feature type="region of interest" description="Disordered" evidence="1">
    <location>
        <begin position="218"/>
        <end position="334"/>
    </location>
</feature>
<feature type="compositionally biased region" description="Basic and acidic residues" evidence="1">
    <location>
        <begin position="255"/>
        <end position="267"/>
    </location>
</feature>